<accession>A0A914HBL8</accession>
<dbReference type="Proteomes" id="UP000887572">
    <property type="component" value="Unplaced"/>
</dbReference>
<dbReference type="PANTHER" id="PTHR22084">
    <property type="entry name" value="GEX INTERACTING PROTEIN PROTEIN 4"/>
    <property type="match status" value="1"/>
</dbReference>
<proteinExistence type="predicted"/>
<feature type="compositionally biased region" description="Polar residues" evidence="1">
    <location>
        <begin position="1"/>
        <end position="20"/>
    </location>
</feature>
<protein>
    <submittedName>
        <fullName evidence="3">Uncharacterized protein</fullName>
    </submittedName>
</protein>
<feature type="region of interest" description="Disordered" evidence="1">
    <location>
        <begin position="226"/>
        <end position="262"/>
    </location>
</feature>
<feature type="region of interest" description="Disordered" evidence="1">
    <location>
        <begin position="1"/>
        <end position="23"/>
    </location>
</feature>
<feature type="region of interest" description="Disordered" evidence="1">
    <location>
        <begin position="308"/>
        <end position="345"/>
    </location>
</feature>
<dbReference type="AlphaFoldDB" id="A0A914HBL8"/>
<feature type="compositionally biased region" description="Low complexity" evidence="1">
    <location>
        <begin position="500"/>
        <end position="515"/>
    </location>
</feature>
<reference evidence="3" key="1">
    <citation type="submission" date="2022-11" db="UniProtKB">
        <authorList>
            <consortium name="WormBaseParasite"/>
        </authorList>
    </citation>
    <scope>IDENTIFICATION</scope>
</reference>
<evidence type="ECO:0000313" key="3">
    <source>
        <dbReference type="WBParaSite" id="Gr19_v10_g15609.t2"/>
    </source>
</evidence>
<dbReference type="WBParaSite" id="Gr19_v10_g15609.t2">
    <property type="protein sequence ID" value="Gr19_v10_g15609.t2"/>
    <property type="gene ID" value="Gr19_v10_g15609"/>
</dbReference>
<name>A0A914HBL8_GLORO</name>
<sequence>MEQQNITYYPTEIGHSQSNGDSRDQFHREHVAFHSDANVNFHATNDANFGTGTRRTAFRPGQVQQQQRQQHLVVQQSPTSIPQRISTTTIPASTAGQQTVHLQLVPQQVNSTIAGQQQQQRQQHIVVQQAPTSIPQLMGTTTIPVSTAGQQTVHVQLLNQSNRLTRRQTLQMQQQPTCSSNTLSNVQTIQQYGSPMLDSKFTIKNKLLSGIDKSSEKAEREALKRARQAEAARQRYHKLTPDQKKELNLKRTEAQKRKKQREKEVAELESILRASNDIVDDPEVLEQLREKRMRAKWAEAARTRYHRSVTKRMSEDERRSHNLRRRMKQAKCEDNKEMVSTVDDETQRRMKEQNAKKAESARQRYHRMVSVASTEEKKMYNQRRTEAFRRRRMEEEALLAMPIGRINGEALDRAQQIVIRNAKRAEAARLRYQRMTPEQRRAYNQKRYMPKRKRHDVDIMMSMDSPLGLEKMDKVEREEDEFDALSSLEREVQRRTHQAQQALLHRQRVVQQQQQTPNTPTF</sequence>
<keyword evidence="2" id="KW-1185">Reference proteome</keyword>
<feature type="region of interest" description="Disordered" evidence="1">
    <location>
        <begin position="491"/>
        <end position="522"/>
    </location>
</feature>
<dbReference type="PANTHER" id="PTHR22084:SF4">
    <property type="entry name" value="BZIP DOMAIN-CONTAINING PROTEIN"/>
    <property type="match status" value="1"/>
</dbReference>
<organism evidence="2 3">
    <name type="scientific">Globodera rostochiensis</name>
    <name type="common">Golden nematode worm</name>
    <name type="synonym">Heterodera rostochiensis</name>
    <dbReference type="NCBI Taxonomy" id="31243"/>
    <lineage>
        <taxon>Eukaryota</taxon>
        <taxon>Metazoa</taxon>
        <taxon>Ecdysozoa</taxon>
        <taxon>Nematoda</taxon>
        <taxon>Chromadorea</taxon>
        <taxon>Rhabditida</taxon>
        <taxon>Tylenchina</taxon>
        <taxon>Tylenchomorpha</taxon>
        <taxon>Tylenchoidea</taxon>
        <taxon>Heteroderidae</taxon>
        <taxon>Heteroderinae</taxon>
        <taxon>Globodera</taxon>
    </lineage>
</organism>
<evidence type="ECO:0000256" key="1">
    <source>
        <dbReference type="SAM" id="MobiDB-lite"/>
    </source>
</evidence>
<evidence type="ECO:0000313" key="2">
    <source>
        <dbReference type="Proteomes" id="UP000887572"/>
    </source>
</evidence>